<protein>
    <submittedName>
        <fullName evidence="2">Uncharacterized protein</fullName>
    </submittedName>
</protein>
<gene>
    <name evidence="2" type="ORF">CERSUDRAFT_92351</name>
</gene>
<evidence type="ECO:0000313" key="3">
    <source>
        <dbReference type="Proteomes" id="UP000016930"/>
    </source>
</evidence>
<name>M2PT41_CERS8</name>
<organism evidence="2 3">
    <name type="scientific">Ceriporiopsis subvermispora (strain B)</name>
    <name type="common">White-rot fungus</name>
    <name type="synonym">Gelatoporia subvermispora</name>
    <dbReference type="NCBI Taxonomy" id="914234"/>
    <lineage>
        <taxon>Eukaryota</taxon>
        <taxon>Fungi</taxon>
        <taxon>Dikarya</taxon>
        <taxon>Basidiomycota</taxon>
        <taxon>Agaricomycotina</taxon>
        <taxon>Agaricomycetes</taxon>
        <taxon>Polyporales</taxon>
        <taxon>Gelatoporiaceae</taxon>
        <taxon>Gelatoporia</taxon>
    </lineage>
</organism>
<dbReference type="Proteomes" id="UP000016930">
    <property type="component" value="Unassembled WGS sequence"/>
</dbReference>
<proteinExistence type="predicted"/>
<feature type="compositionally biased region" description="Polar residues" evidence="1">
    <location>
        <begin position="1"/>
        <end position="15"/>
    </location>
</feature>
<evidence type="ECO:0000313" key="2">
    <source>
        <dbReference type="EMBL" id="EMD39859.1"/>
    </source>
</evidence>
<reference evidence="2 3" key="1">
    <citation type="journal article" date="2012" name="Proc. Natl. Acad. Sci. U.S.A.">
        <title>Comparative genomics of Ceriporiopsis subvermispora and Phanerochaete chrysosporium provide insight into selective ligninolysis.</title>
        <authorList>
            <person name="Fernandez-Fueyo E."/>
            <person name="Ruiz-Duenas F.J."/>
            <person name="Ferreira P."/>
            <person name="Floudas D."/>
            <person name="Hibbett D.S."/>
            <person name="Canessa P."/>
            <person name="Larrondo L.F."/>
            <person name="James T.Y."/>
            <person name="Seelenfreund D."/>
            <person name="Lobos S."/>
            <person name="Polanco R."/>
            <person name="Tello M."/>
            <person name="Honda Y."/>
            <person name="Watanabe T."/>
            <person name="Watanabe T."/>
            <person name="Ryu J.S."/>
            <person name="Kubicek C.P."/>
            <person name="Schmoll M."/>
            <person name="Gaskell J."/>
            <person name="Hammel K.E."/>
            <person name="St John F.J."/>
            <person name="Vanden Wymelenberg A."/>
            <person name="Sabat G."/>
            <person name="Splinter BonDurant S."/>
            <person name="Syed K."/>
            <person name="Yadav J.S."/>
            <person name="Doddapaneni H."/>
            <person name="Subramanian V."/>
            <person name="Lavin J.L."/>
            <person name="Oguiza J.A."/>
            <person name="Perez G."/>
            <person name="Pisabarro A.G."/>
            <person name="Ramirez L."/>
            <person name="Santoyo F."/>
            <person name="Master E."/>
            <person name="Coutinho P.M."/>
            <person name="Henrissat B."/>
            <person name="Lombard V."/>
            <person name="Magnuson J.K."/>
            <person name="Kuees U."/>
            <person name="Hori C."/>
            <person name="Igarashi K."/>
            <person name="Samejima M."/>
            <person name="Held B.W."/>
            <person name="Barry K.W."/>
            <person name="LaButti K.M."/>
            <person name="Lapidus A."/>
            <person name="Lindquist E.A."/>
            <person name="Lucas S.M."/>
            <person name="Riley R."/>
            <person name="Salamov A.A."/>
            <person name="Hoffmeister D."/>
            <person name="Schwenk D."/>
            <person name="Hadar Y."/>
            <person name="Yarden O."/>
            <person name="de Vries R.P."/>
            <person name="Wiebenga A."/>
            <person name="Stenlid J."/>
            <person name="Eastwood D."/>
            <person name="Grigoriev I.V."/>
            <person name="Berka R.M."/>
            <person name="Blanchette R.A."/>
            <person name="Kersten P."/>
            <person name="Martinez A.T."/>
            <person name="Vicuna R."/>
            <person name="Cullen D."/>
        </authorList>
    </citation>
    <scope>NUCLEOTIDE SEQUENCE [LARGE SCALE GENOMIC DNA]</scope>
    <source>
        <strain evidence="2 3">B</strain>
    </source>
</reference>
<evidence type="ECO:0000256" key="1">
    <source>
        <dbReference type="SAM" id="MobiDB-lite"/>
    </source>
</evidence>
<dbReference type="HOGENOM" id="CLU_2263436_0_0_1"/>
<sequence length="103" mass="11357">MSSIRNPETAENTSAAAAPGDSPDITCATEDDHVLRRTLRPAANHYHSEISAVISRWICIIFMFGTPAYYFHALPRGASEDALWDLYTEELLKLAKFSAGEIA</sequence>
<dbReference type="AlphaFoldDB" id="M2PT41"/>
<accession>M2PT41</accession>
<dbReference type="EMBL" id="KB445793">
    <property type="protein sequence ID" value="EMD39859.1"/>
    <property type="molecule type" value="Genomic_DNA"/>
</dbReference>
<keyword evidence="3" id="KW-1185">Reference proteome</keyword>
<feature type="region of interest" description="Disordered" evidence="1">
    <location>
        <begin position="1"/>
        <end position="26"/>
    </location>
</feature>